<keyword evidence="2" id="KW-1185">Reference proteome</keyword>
<gene>
    <name evidence="1" type="ORF">PILCRDRAFT_494147</name>
</gene>
<dbReference type="HOGENOM" id="CLU_2655362_0_0_1"/>
<organism evidence="1 2">
    <name type="scientific">Piloderma croceum (strain F 1598)</name>
    <dbReference type="NCBI Taxonomy" id="765440"/>
    <lineage>
        <taxon>Eukaryota</taxon>
        <taxon>Fungi</taxon>
        <taxon>Dikarya</taxon>
        <taxon>Basidiomycota</taxon>
        <taxon>Agaricomycotina</taxon>
        <taxon>Agaricomycetes</taxon>
        <taxon>Agaricomycetidae</taxon>
        <taxon>Atheliales</taxon>
        <taxon>Atheliaceae</taxon>
        <taxon>Piloderma</taxon>
    </lineage>
</organism>
<name>A0A0C3BX00_PILCF</name>
<sequence>MPLEYHGILNLLAQKSQAHGRTLCAMRQLYLSILSGPTHISSSTNPNSPVPTPPFANSRASLVQTNLLRYVCLEKT</sequence>
<accession>A0A0C3BX00</accession>
<protein>
    <submittedName>
        <fullName evidence="1">Uncharacterized protein</fullName>
    </submittedName>
</protein>
<evidence type="ECO:0000313" key="2">
    <source>
        <dbReference type="Proteomes" id="UP000054166"/>
    </source>
</evidence>
<evidence type="ECO:0000313" key="1">
    <source>
        <dbReference type="EMBL" id="KIM81907.1"/>
    </source>
</evidence>
<dbReference type="Proteomes" id="UP000054166">
    <property type="component" value="Unassembled WGS sequence"/>
</dbReference>
<proteinExistence type="predicted"/>
<dbReference type="AlphaFoldDB" id="A0A0C3BX00"/>
<dbReference type="EMBL" id="KN832997">
    <property type="protein sequence ID" value="KIM81907.1"/>
    <property type="molecule type" value="Genomic_DNA"/>
</dbReference>
<dbReference type="InParanoid" id="A0A0C3BX00"/>
<reference evidence="1 2" key="1">
    <citation type="submission" date="2014-04" db="EMBL/GenBank/DDBJ databases">
        <authorList>
            <consortium name="DOE Joint Genome Institute"/>
            <person name="Kuo A."/>
            <person name="Tarkka M."/>
            <person name="Buscot F."/>
            <person name="Kohler A."/>
            <person name="Nagy L.G."/>
            <person name="Floudas D."/>
            <person name="Copeland A."/>
            <person name="Barry K.W."/>
            <person name="Cichocki N."/>
            <person name="Veneault-Fourrey C."/>
            <person name="LaButti K."/>
            <person name="Lindquist E.A."/>
            <person name="Lipzen A."/>
            <person name="Lundell T."/>
            <person name="Morin E."/>
            <person name="Murat C."/>
            <person name="Sun H."/>
            <person name="Tunlid A."/>
            <person name="Henrissat B."/>
            <person name="Grigoriev I.V."/>
            <person name="Hibbett D.S."/>
            <person name="Martin F."/>
            <person name="Nordberg H.P."/>
            <person name="Cantor M.N."/>
            <person name="Hua S.X."/>
        </authorList>
    </citation>
    <scope>NUCLEOTIDE SEQUENCE [LARGE SCALE GENOMIC DNA]</scope>
    <source>
        <strain evidence="1 2">F 1598</strain>
    </source>
</reference>
<reference evidence="2" key="2">
    <citation type="submission" date="2015-01" db="EMBL/GenBank/DDBJ databases">
        <title>Evolutionary Origins and Diversification of the Mycorrhizal Mutualists.</title>
        <authorList>
            <consortium name="DOE Joint Genome Institute"/>
            <consortium name="Mycorrhizal Genomics Consortium"/>
            <person name="Kohler A."/>
            <person name="Kuo A."/>
            <person name="Nagy L.G."/>
            <person name="Floudas D."/>
            <person name="Copeland A."/>
            <person name="Barry K.W."/>
            <person name="Cichocki N."/>
            <person name="Veneault-Fourrey C."/>
            <person name="LaButti K."/>
            <person name="Lindquist E.A."/>
            <person name="Lipzen A."/>
            <person name="Lundell T."/>
            <person name="Morin E."/>
            <person name="Murat C."/>
            <person name="Riley R."/>
            <person name="Ohm R."/>
            <person name="Sun H."/>
            <person name="Tunlid A."/>
            <person name="Henrissat B."/>
            <person name="Grigoriev I.V."/>
            <person name="Hibbett D.S."/>
            <person name="Martin F."/>
        </authorList>
    </citation>
    <scope>NUCLEOTIDE SEQUENCE [LARGE SCALE GENOMIC DNA]</scope>
    <source>
        <strain evidence="2">F 1598</strain>
    </source>
</reference>